<organism evidence="1 2">
    <name type="scientific">Neophaeococcomyces mojaviensis</name>
    <dbReference type="NCBI Taxonomy" id="3383035"/>
    <lineage>
        <taxon>Eukaryota</taxon>
        <taxon>Fungi</taxon>
        <taxon>Dikarya</taxon>
        <taxon>Ascomycota</taxon>
        <taxon>Pezizomycotina</taxon>
        <taxon>Eurotiomycetes</taxon>
        <taxon>Chaetothyriomycetidae</taxon>
        <taxon>Chaetothyriales</taxon>
        <taxon>Chaetothyriales incertae sedis</taxon>
        <taxon>Neophaeococcomyces</taxon>
    </lineage>
</organism>
<name>A0ACC3AAL7_9EURO</name>
<keyword evidence="2" id="KW-1185">Reference proteome</keyword>
<comment type="caution">
    <text evidence="1">The sequence shown here is derived from an EMBL/GenBank/DDBJ whole genome shotgun (WGS) entry which is preliminary data.</text>
</comment>
<evidence type="ECO:0000313" key="1">
    <source>
        <dbReference type="EMBL" id="KAJ9658418.1"/>
    </source>
</evidence>
<protein>
    <submittedName>
        <fullName evidence="1">Uncharacterized protein</fullName>
    </submittedName>
</protein>
<dbReference type="EMBL" id="JAPDRQ010000051">
    <property type="protein sequence ID" value="KAJ9658418.1"/>
    <property type="molecule type" value="Genomic_DNA"/>
</dbReference>
<dbReference type="Proteomes" id="UP001172386">
    <property type="component" value="Unassembled WGS sequence"/>
</dbReference>
<gene>
    <name evidence="1" type="ORF">H2198_003702</name>
</gene>
<proteinExistence type="predicted"/>
<sequence>MNLLLALITFFLSVHGQSCSNFPVVDLGYAKHAPTIVNTTSSYNISYATYANIRFAQPPVGDLRFRKPKTPPPNNATVQNGIYERNATDCLISIPPGLAIAPGVEGASWGSEDCLFLDVKIPEGARGAKLPVLHWLYGGGYIFGSKDWAGDPAGLFQTMPPGQKFITVSSNYRLGALGWMSSDGIDMDKNTGLWDALAAIEWTKEYISFFGGDPDDITVIGESAGGGIIHHLLTAHGGQGTVPFNKAILTSPGYRPHANRSAEMTQIYDQFLNSTNCTEIACLRALPTDKIAAANRDLLFNVPTSGWLGPSIGYGPITDGDLVPDLPDLLINQGKYHKSIQKVMTANMAHDGQYATTTVQSLYPTNQSDAFDLFAQDVIYACHVYNTAKIWGSNAYRYSMSIPPANHGQDQFYYFYAGGPVEATGVEFPNAATTMEEYFREFIFDGRTGGDGCSRVHWPAYGTGGR</sequence>
<accession>A0ACC3AAL7</accession>
<evidence type="ECO:0000313" key="2">
    <source>
        <dbReference type="Proteomes" id="UP001172386"/>
    </source>
</evidence>
<reference evidence="1" key="1">
    <citation type="submission" date="2022-10" db="EMBL/GenBank/DDBJ databases">
        <title>Culturing micro-colonial fungi from biological soil crusts in the Mojave desert and describing Neophaeococcomyces mojavensis, and introducing the new genera and species Taxawa tesnikishii.</title>
        <authorList>
            <person name="Kurbessoian T."/>
            <person name="Stajich J.E."/>
        </authorList>
    </citation>
    <scope>NUCLEOTIDE SEQUENCE</scope>
    <source>
        <strain evidence="1">JES_112</strain>
    </source>
</reference>